<keyword evidence="3" id="KW-1185">Reference proteome</keyword>
<organism evidence="2 3">
    <name type="scientific">Cytophaga hutchinsonii (strain ATCC 33406 / DSM 1761 / CIP 103989 / NBRC 15051 / NCIMB 9469 / D465)</name>
    <dbReference type="NCBI Taxonomy" id="269798"/>
    <lineage>
        <taxon>Bacteria</taxon>
        <taxon>Pseudomonadati</taxon>
        <taxon>Bacteroidota</taxon>
        <taxon>Cytophagia</taxon>
        <taxon>Cytophagales</taxon>
        <taxon>Cytophagaceae</taxon>
        <taxon>Cytophaga</taxon>
    </lineage>
</organism>
<evidence type="ECO:0000313" key="3">
    <source>
        <dbReference type="Proteomes" id="UP000001822"/>
    </source>
</evidence>
<name>A0A6N4SS52_CYTH3</name>
<evidence type="ECO:0000313" key="2">
    <source>
        <dbReference type="EMBL" id="ABG59226.1"/>
    </source>
</evidence>
<gene>
    <name evidence="2" type="ordered locus">CHU_1960</name>
</gene>
<keyword evidence="1" id="KW-0732">Signal</keyword>
<dbReference type="EMBL" id="CP000383">
    <property type="protein sequence ID" value="ABG59226.1"/>
    <property type="molecule type" value="Genomic_DNA"/>
</dbReference>
<dbReference type="KEGG" id="chu:CHU_1960"/>
<evidence type="ECO:0008006" key="4">
    <source>
        <dbReference type="Google" id="ProtNLM"/>
    </source>
</evidence>
<dbReference type="InterPro" id="IPR021428">
    <property type="entry name" value="DUF3078"/>
</dbReference>
<sequence length="316" mass="35630">MKKYLVCLVILLSIQQGFAQTEPTGADTTITNNTSVLVGVDTLWRTTATFGINFTNVGLNNWAGGGQNALSFTGVFLGTNEYHKERVHWSNLIDIAYGFQRLGSNSSPFRKSDDRIYVQTKFAYEQTQKLRYAALVDFRSQFAEGFNYYDDVKKDSAVKISNFLAPAYVTGSLGIEYLPFKSTSILFSPVSAKYTIVNDRTLSDSGAYGVERGKIIRKEYGVSFMLKYKADIMKNVTFATQLYLFDNYKNLNVDVFWDCFLYLKVNKFLTTTFTTSLIYDDDINITRDNGSVGPAIQFKNVLAVGLSYRINGYGIR</sequence>
<dbReference type="Proteomes" id="UP000001822">
    <property type="component" value="Chromosome"/>
</dbReference>
<feature type="chain" id="PRO_5026955875" description="DUF3078 domain-containing protein" evidence="1">
    <location>
        <begin position="20"/>
        <end position="316"/>
    </location>
</feature>
<protein>
    <recommendedName>
        <fullName evidence="4">DUF3078 domain-containing protein</fullName>
    </recommendedName>
</protein>
<dbReference type="AlphaFoldDB" id="A0A6N4SS52"/>
<reference evidence="2 3" key="1">
    <citation type="journal article" date="2007" name="Appl. Environ. Microbiol.">
        <title>Genome sequence of the cellulolytic gliding bacterium Cytophaga hutchinsonii.</title>
        <authorList>
            <person name="Xie G."/>
            <person name="Bruce D.C."/>
            <person name="Challacombe J.F."/>
            <person name="Chertkov O."/>
            <person name="Detter J.C."/>
            <person name="Gilna P."/>
            <person name="Han C.S."/>
            <person name="Lucas S."/>
            <person name="Misra M."/>
            <person name="Myers G.L."/>
            <person name="Richardson P."/>
            <person name="Tapia R."/>
            <person name="Thayer N."/>
            <person name="Thompson L.S."/>
            <person name="Brettin T.S."/>
            <person name="Henrissat B."/>
            <person name="Wilson D.B."/>
            <person name="McBride M.J."/>
        </authorList>
    </citation>
    <scope>NUCLEOTIDE SEQUENCE [LARGE SCALE GENOMIC DNA]</scope>
    <source>
        <strain evidence="3">ATCC 33406 / DSM 1761 / CIP 103989 / NBRC 15051 / NCIMB 9469 / D465</strain>
    </source>
</reference>
<feature type="signal peptide" evidence="1">
    <location>
        <begin position="1"/>
        <end position="19"/>
    </location>
</feature>
<proteinExistence type="predicted"/>
<evidence type="ECO:0000256" key="1">
    <source>
        <dbReference type="SAM" id="SignalP"/>
    </source>
</evidence>
<dbReference type="Pfam" id="PF11276">
    <property type="entry name" value="DUF3078"/>
    <property type="match status" value="1"/>
</dbReference>
<dbReference type="OrthoDB" id="1495718at2"/>
<dbReference type="RefSeq" id="WP_011585343.1">
    <property type="nucleotide sequence ID" value="NC_008255.1"/>
</dbReference>
<accession>A0A6N4SS52</accession>